<comment type="caution">
    <text evidence="2">The sequence shown here is derived from an EMBL/GenBank/DDBJ whole genome shotgun (WGS) entry which is preliminary data.</text>
</comment>
<dbReference type="EMBL" id="JAQJAC010000007">
    <property type="protein sequence ID" value="KAJ5579066.1"/>
    <property type="molecule type" value="Genomic_DNA"/>
</dbReference>
<keyword evidence="3" id="KW-1185">Reference proteome</keyword>
<accession>A0AAD6GQU6</accession>
<dbReference type="AlphaFoldDB" id="A0AAD6GQU6"/>
<proteinExistence type="predicted"/>
<name>A0AAD6GQU6_9EURO</name>
<dbReference type="Proteomes" id="UP001216150">
    <property type="component" value="Unassembled WGS sequence"/>
</dbReference>
<organism evidence="2 3">
    <name type="scientific">Penicillium hetheringtonii</name>
    <dbReference type="NCBI Taxonomy" id="911720"/>
    <lineage>
        <taxon>Eukaryota</taxon>
        <taxon>Fungi</taxon>
        <taxon>Dikarya</taxon>
        <taxon>Ascomycota</taxon>
        <taxon>Pezizomycotina</taxon>
        <taxon>Eurotiomycetes</taxon>
        <taxon>Eurotiomycetidae</taxon>
        <taxon>Eurotiales</taxon>
        <taxon>Aspergillaceae</taxon>
        <taxon>Penicillium</taxon>
    </lineage>
</organism>
<protein>
    <submittedName>
        <fullName evidence="2">Uncharacterized protein</fullName>
    </submittedName>
</protein>
<feature type="transmembrane region" description="Helical" evidence="1">
    <location>
        <begin position="41"/>
        <end position="60"/>
    </location>
</feature>
<evidence type="ECO:0000256" key="1">
    <source>
        <dbReference type="SAM" id="Phobius"/>
    </source>
</evidence>
<evidence type="ECO:0000313" key="2">
    <source>
        <dbReference type="EMBL" id="KAJ5579066.1"/>
    </source>
</evidence>
<keyword evidence="1" id="KW-0472">Membrane</keyword>
<feature type="transmembrane region" description="Helical" evidence="1">
    <location>
        <begin position="143"/>
        <end position="168"/>
    </location>
</feature>
<feature type="transmembrane region" description="Helical" evidence="1">
    <location>
        <begin position="96"/>
        <end position="123"/>
    </location>
</feature>
<keyword evidence="1" id="KW-1133">Transmembrane helix</keyword>
<keyword evidence="1" id="KW-0812">Transmembrane</keyword>
<reference evidence="2 3" key="1">
    <citation type="journal article" date="2023" name="IMA Fungus">
        <title>Comparative genomic study of the Penicillium genus elucidates a diverse pangenome and 15 lateral gene transfer events.</title>
        <authorList>
            <person name="Petersen C."/>
            <person name="Sorensen T."/>
            <person name="Nielsen M.R."/>
            <person name="Sondergaard T.E."/>
            <person name="Sorensen J.L."/>
            <person name="Fitzpatrick D.A."/>
            <person name="Frisvad J.C."/>
            <person name="Nielsen K.L."/>
        </authorList>
    </citation>
    <scope>NUCLEOTIDE SEQUENCE [LARGE SCALE GENOMIC DNA]</scope>
    <source>
        <strain evidence="2 3">IBT 29057</strain>
    </source>
</reference>
<gene>
    <name evidence="2" type="ORF">N7450_007933</name>
</gene>
<sequence>MPQAITVAVKDDLPQSQEKEKTNRHPSKGVTSHWANIATSWSLVTLPITALTVAFLVMVFQYRVTHDDIPFENLRSSSLELKDENNVIYVDLNSSVILFVTSWASSLAPMLTGFIMALASFPIARQLSNTIRNGCTDSLPTPYQFGLTLKFLDGSALAAIWFWMVYLISWERRENHKRQYS</sequence>
<evidence type="ECO:0000313" key="3">
    <source>
        <dbReference type="Proteomes" id="UP001216150"/>
    </source>
</evidence>